<reference evidence="3" key="2">
    <citation type="journal article" date="2003" name="Protist">
        <title>Myb genes in ciliates: a common origin with the myb protooncogene?</title>
        <authorList>
            <person name="Yang T."/>
            <person name="Perasso R."/>
            <person name="Baroin-Tourancheau A."/>
        </authorList>
    </citation>
    <scope>NUCLEOTIDE SEQUENCE</scope>
</reference>
<dbReference type="GO" id="GO:0006367">
    <property type="term" value="P:transcription initiation at RNA polymerase II promoter"/>
    <property type="evidence" value="ECO:0007669"/>
    <property type="project" value="TreeGrafter"/>
</dbReference>
<protein>
    <submittedName>
        <fullName evidence="3">DNA directed polymerase II subunit 9</fullName>
    </submittedName>
</protein>
<dbReference type="GO" id="GO:0005665">
    <property type="term" value="C:RNA polymerase II, core complex"/>
    <property type="evidence" value="ECO:0007669"/>
    <property type="project" value="TreeGrafter"/>
</dbReference>
<sequence length="129" mass="15000">MRFCKECDNMLQPKEKMESDGPSYLIYDCRTCGYSERARPNDEVDNCVYRSEQTKMSDKFLVDVECIKDPCLARRIGKPCQKCGNTLAVTFTNPSKERMNLISVCTQCTHYWRKDDLDEGEKVEETKTD</sequence>
<dbReference type="SUPFAM" id="SSF57783">
    <property type="entry name" value="Zinc beta-ribbon"/>
    <property type="match status" value="2"/>
</dbReference>
<gene>
    <name evidence="3" type="primary">orpb9</name>
</gene>
<dbReference type="PANTHER" id="PTHR11239:SF1">
    <property type="entry name" value="DNA-DIRECTED RNA POLYMERASE II SUBUNIT RPB9"/>
    <property type="match status" value="1"/>
</dbReference>
<evidence type="ECO:0000259" key="2">
    <source>
        <dbReference type="SMART" id="SM00661"/>
    </source>
</evidence>
<evidence type="ECO:0000313" key="3">
    <source>
        <dbReference type="EMBL" id="CAD36017.2"/>
    </source>
</evidence>
<proteinExistence type="predicted"/>
<organism evidence="3">
    <name type="scientific">Oxytricha trifallax</name>
    <name type="common">Sterkiella histriomuscorum</name>
    <dbReference type="NCBI Taxonomy" id="94289"/>
    <lineage>
        <taxon>Eukaryota</taxon>
        <taxon>Sar</taxon>
        <taxon>Alveolata</taxon>
        <taxon>Ciliophora</taxon>
        <taxon>Intramacronucleata</taxon>
        <taxon>Spirotrichea</taxon>
        <taxon>Stichotrichia</taxon>
        <taxon>Sporadotrichida</taxon>
        <taxon>Oxytrichidae</taxon>
        <taxon>Stylonychinae</taxon>
        <taxon>Sterkiella</taxon>
    </lineage>
</organism>
<dbReference type="SMART" id="SM00661">
    <property type="entry name" value="RPOL9"/>
    <property type="match status" value="1"/>
</dbReference>
<accession>Q8MPH6</accession>
<dbReference type="InterPro" id="IPR012164">
    <property type="entry name" value="Rpa12/Rpb9/Rpc10/TFS"/>
</dbReference>
<dbReference type="PANTHER" id="PTHR11239">
    <property type="entry name" value="DNA-DIRECTED RNA POLYMERASE"/>
    <property type="match status" value="1"/>
</dbReference>
<dbReference type="InterPro" id="IPR001529">
    <property type="entry name" value="Zn_ribbon_RPB9"/>
</dbReference>
<name>Q8MPH6_OXYTR</name>
<reference evidence="3" key="1">
    <citation type="thesis" date="2002" institute="Department of Biology" country="University of Paris XI, Orsay, France">
        <title>Caracterisation et expression de proto-oncogenes Myb-like chez les unicellulaires cilies.</title>
        <authorList>
            <person name="Yang T."/>
        </authorList>
    </citation>
    <scope>NUCLEOTIDE SEQUENCE</scope>
</reference>
<dbReference type="GO" id="GO:0003899">
    <property type="term" value="F:DNA-directed RNA polymerase activity"/>
    <property type="evidence" value="ECO:0007669"/>
    <property type="project" value="InterPro"/>
</dbReference>
<dbReference type="AlphaFoldDB" id="Q8MPH6"/>
<dbReference type="Pfam" id="PF02150">
    <property type="entry name" value="Zn_ribbon_RPB9"/>
    <property type="match status" value="1"/>
</dbReference>
<dbReference type="GO" id="GO:0001193">
    <property type="term" value="P:maintenance of transcriptional fidelity during transcription elongation by RNA polymerase II"/>
    <property type="evidence" value="ECO:0007669"/>
    <property type="project" value="TreeGrafter"/>
</dbReference>
<dbReference type="GO" id="GO:0006283">
    <property type="term" value="P:transcription-coupled nucleotide-excision repair"/>
    <property type="evidence" value="ECO:0007669"/>
    <property type="project" value="TreeGrafter"/>
</dbReference>
<dbReference type="InterPro" id="IPR034012">
    <property type="entry name" value="Zn_ribbon_RPB9_C"/>
</dbReference>
<keyword evidence="1" id="KW-0539">Nucleus</keyword>
<dbReference type="EMBL" id="AJ490820">
    <property type="protein sequence ID" value="CAD36017.2"/>
    <property type="molecule type" value="Genomic_DNA"/>
</dbReference>
<dbReference type="CDD" id="cd10508">
    <property type="entry name" value="Zn-ribbon_RPB9"/>
    <property type="match status" value="1"/>
</dbReference>
<feature type="domain" description="DNA-directed RNA polymerase II subunit RPB9-like zinc ribbon" evidence="2">
    <location>
        <begin position="2"/>
        <end position="63"/>
    </location>
</feature>
<dbReference type="Gene3D" id="2.20.25.10">
    <property type="match status" value="2"/>
</dbReference>
<evidence type="ECO:0000256" key="1">
    <source>
        <dbReference type="ARBA" id="ARBA00023242"/>
    </source>
</evidence>